<evidence type="ECO:0000259" key="1">
    <source>
        <dbReference type="Pfam" id="PF13280"/>
    </source>
</evidence>
<gene>
    <name evidence="3" type="ORF">UFOPK2827_00356</name>
</gene>
<dbReference type="PANTHER" id="PTHR34580:SF1">
    <property type="entry name" value="PROTEIN PAFC"/>
    <property type="match status" value="1"/>
</dbReference>
<dbReference type="PROSITE" id="PS52050">
    <property type="entry name" value="WYL"/>
    <property type="match status" value="1"/>
</dbReference>
<proteinExistence type="predicted"/>
<dbReference type="InterPro" id="IPR028349">
    <property type="entry name" value="PafC-like"/>
</dbReference>
<dbReference type="InterPro" id="IPR051534">
    <property type="entry name" value="CBASS_pafABC_assoc_protein"/>
</dbReference>
<dbReference type="Pfam" id="PF13280">
    <property type="entry name" value="WYL"/>
    <property type="match status" value="1"/>
</dbReference>
<feature type="domain" description="PafC HTH" evidence="2">
    <location>
        <begin position="17"/>
        <end position="121"/>
    </location>
</feature>
<name>A0A6J6TLH4_9ZZZZ</name>
<organism evidence="3">
    <name type="scientific">freshwater metagenome</name>
    <dbReference type="NCBI Taxonomy" id="449393"/>
    <lineage>
        <taxon>unclassified sequences</taxon>
        <taxon>metagenomes</taxon>
        <taxon>ecological metagenomes</taxon>
    </lineage>
</organism>
<feature type="domain" description="WYL" evidence="1">
    <location>
        <begin position="151"/>
        <end position="216"/>
    </location>
</feature>
<dbReference type="EMBL" id="CAEZZE010000041">
    <property type="protein sequence ID" value="CAB4747209.1"/>
    <property type="molecule type" value="Genomic_DNA"/>
</dbReference>
<reference evidence="3" key="1">
    <citation type="submission" date="2020-05" db="EMBL/GenBank/DDBJ databases">
        <authorList>
            <person name="Chiriac C."/>
            <person name="Salcher M."/>
            <person name="Ghai R."/>
            <person name="Kavagutti S V."/>
        </authorList>
    </citation>
    <scope>NUCLEOTIDE SEQUENCE</scope>
</reference>
<dbReference type="InterPro" id="IPR043839">
    <property type="entry name" value="PafC_HTH"/>
</dbReference>
<accession>A0A6J6TLH4</accession>
<sequence length="308" mass="33952">MANNDARKATNPLEHTARLLDLVPYINTHQGISLVDLAEVFEVSTDQMASDLTTLWMCGLPGYTPLELMDLDFESGYVTIRNAPTLAKPRSITHEEGVALVLGLDVLRSTIAAERADLIDAISSLSHRIAVLINLPLALSATSNFSPQVRTLIADAIVQRGGLKISYHSLYKDEISSRVILPLEMIESQGYLYLHAYCYAALDFRHFRVDRIQSAESAEVERPSSAPAQTPEKIDFELKVVRPTRDVAERFEQGDLQTGAIFKGSSFSQHWIARSVSAAGGAVELLSPAEIRSELANRAQSILNRYQA</sequence>
<evidence type="ECO:0000259" key="2">
    <source>
        <dbReference type="Pfam" id="PF19187"/>
    </source>
</evidence>
<dbReference type="InterPro" id="IPR026881">
    <property type="entry name" value="WYL_dom"/>
</dbReference>
<evidence type="ECO:0000313" key="3">
    <source>
        <dbReference type="EMBL" id="CAB4747209.1"/>
    </source>
</evidence>
<protein>
    <submittedName>
        <fullName evidence="3">Unannotated protein</fullName>
    </submittedName>
</protein>
<dbReference type="PIRSF" id="PIRSF016838">
    <property type="entry name" value="PafC"/>
    <property type="match status" value="1"/>
</dbReference>
<dbReference type="AlphaFoldDB" id="A0A6J6TLH4"/>
<dbReference type="PANTHER" id="PTHR34580">
    <property type="match status" value="1"/>
</dbReference>
<dbReference type="Pfam" id="PF19187">
    <property type="entry name" value="HTH_PafC"/>
    <property type="match status" value="1"/>
</dbReference>